<comment type="caution">
    <text evidence="2">The sequence shown here is derived from an EMBL/GenBank/DDBJ whole genome shotgun (WGS) entry which is preliminary data.</text>
</comment>
<evidence type="ECO:0000313" key="3">
    <source>
        <dbReference type="Proteomes" id="UP000796880"/>
    </source>
</evidence>
<keyword evidence="3" id="KW-1185">Reference proteome</keyword>
<dbReference type="Proteomes" id="UP000796880">
    <property type="component" value="Unassembled WGS sequence"/>
</dbReference>
<evidence type="ECO:0000313" key="2">
    <source>
        <dbReference type="EMBL" id="KAF3454488.1"/>
    </source>
</evidence>
<dbReference type="InterPro" id="IPR033337">
    <property type="entry name" value="TORTIFOLIA1/SINE1-2"/>
</dbReference>
<dbReference type="PANTHER" id="PTHR31355:SF7">
    <property type="entry name" value="MICROTUBULE-ASSOCIATED PROTEIN TORTIFOLIA1"/>
    <property type="match status" value="1"/>
</dbReference>
<organism evidence="2 3">
    <name type="scientific">Rhamnella rubrinervis</name>
    <dbReference type="NCBI Taxonomy" id="2594499"/>
    <lineage>
        <taxon>Eukaryota</taxon>
        <taxon>Viridiplantae</taxon>
        <taxon>Streptophyta</taxon>
        <taxon>Embryophyta</taxon>
        <taxon>Tracheophyta</taxon>
        <taxon>Spermatophyta</taxon>
        <taxon>Magnoliopsida</taxon>
        <taxon>eudicotyledons</taxon>
        <taxon>Gunneridae</taxon>
        <taxon>Pentapetalae</taxon>
        <taxon>rosids</taxon>
        <taxon>fabids</taxon>
        <taxon>Rosales</taxon>
        <taxon>Rhamnaceae</taxon>
        <taxon>rhamnoid group</taxon>
        <taxon>Rhamneae</taxon>
        <taxon>Rhamnella</taxon>
    </lineage>
</organism>
<accession>A0A8K0HM16</accession>
<protein>
    <recommendedName>
        <fullName evidence="1">TORTIFOLIA1/TORL1-2 C-terminal domain-containing protein</fullName>
    </recommendedName>
</protein>
<sequence length="218" mass="23829">MGKEKMEIQMIRKPHLVIGIRKHPADSKGRSNHIGNVNLTTVMKHSIVSIVALTELLVFNPKQGDQDDLGWPEDRRVIQQSCRFGEGPSARSVSQASKDEATPEAIRVAGEDNSTSRTASVAIPMGDDNVVQEGVPVWTSWSNAMDALQVGDKDSAYAEVLSTGDDILLVKLMDRTGLVVEQLSNEIAGEVLHAVGQFLPEQNLFDISLSWIQQVNNS</sequence>
<dbReference type="GO" id="GO:0008017">
    <property type="term" value="F:microtubule binding"/>
    <property type="evidence" value="ECO:0007669"/>
    <property type="project" value="InterPro"/>
</dbReference>
<name>A0A8K0HM16_9ROSA</name>
<feature type="domain" description="TORTIFOLIA1/TORL1-2 C-terminal" evidence="1">
    <location>
        <begin position="137"/>
        <end position="216"/>
    </location>
</feature>
<reference evidence="2" key="1">
    <citation type="submission" date="2020-03" db="EMBL/GenBank/DDBJ databases">
        <title>A high-quality chromosome-level genome assembly of a woody plant with both climbing and erect habits, Rhamnella rubrinervis.</title>
        <authorList>
            <person name="Lu Z."/>
            <person name="Yang Y."/>
            <person name="Zhu X."/>
            <person name="Sun Y."/>
        </authorList>
    </citation>
    <scope>NUCLEOTIDE SEQUENCE</scope>
    <source>
        <strain evidence="2">BYM</strain>
        <tissue evidence="2">Leaf</tissue>
    </source>
</reference>
<dbReference type="PANTHER" id="PTHR31355">
    <property type="entry name" value="MICROTUBULE-ASSOCIATED PROTEIN TORTIFOLIA1"/>
    <property type="match status" value="1"/>
</dbReference>
<dbReference type="InterPro" id="IPR057599">
    <property type="entry name" value="TORTIFOLIA1/TORL1-2_C"/>
</dbReference>
<dbReference type="EMBL" id="VOIH02000002">
    <property type="protein sequence ID" value="KAF3454488.1"/>
    <property type="molecule type" value="Genomic_DNA"/>
</dbReference>
<dbReference type="Pfam" id="PF24713">
    <property type="entry name" value="TOR1L1_C"/>
    <property type="match status" value="1"/>
</dbReference>
<dbReference type="AlphaFoldDB" id="A0A8K0HM16"/>
<dbReference type="GO" id="GO:0009826">
    <property type="term" value="P:unidimensional cell growth"/>
    <property type="evidence" value="ECO:0007669"/>
    <property type="project" value="TreeGrafter"/>
</dbReference>
<dbReference type="GO" id="GO:0010031">
    <property type="term" value="P:circumnutation"/>
    <property type="evidence" value="ECO:0007669"/>
    <property type="project" value="TreeGrafter"/>
</dbReference>
<dbReference type="GO" id="GO:0010005">
    <property type="term" value="C:cortical microtubule, transverse to long axis"/>
    <property type="evidence" value="ECO:0007669"/>
    <property type="project" value="TreeGrafter"/>
</dbReference>
<dbReference type="OrthoDB" id="298726at2759"/>
<proteinExistence type="predicted"/>
<gene>
    <name evidence="2" type="ORF">FNV43_RR04935</name>
</gene>
<evidence type="ECO:0000259" key="1">
    <source>
        <dbReference type="Pfam" id="PF24713"/>
    </source>
</evidence>